<dbReference type="Proteomes" id="UP001596142">
    <property type="component" value="Unassembled WGS sequence"/>
</dbReference>
<keyword evidence="5 8" id="KW-0663">Pyridoxal phosphate</keyword>
<evidence type="ECO:0000256" key="8">
    <source>
        <dbReference type="RuleBase" id="RU362118"/>
    </source>
</evidence>
<dbReference type="SUPFAM" id="SSF53383">
    <property type="entry name" value="PLP-dependent transferases"/>
    <property type="match status" value="1"/>
</dbReference>
<dbReference type="InterPro" id="IPR015424">
    <property type="entry name" value="PyrdxlP-dep_Trfase"/>
</dbReference>
<dbReference type="InterPro" id="IPR006237">
    <property type="entry name" value="L-Met_gamma_lys"/>
</dbReference>
<feature type="compositionally biased region" description="Basic and acidic residues" evidence="9">
    <location>
        <begin position="1"/>
        <end position="12"/>
    </location>
</feature>
<comment type="catalytic activity">
    <reaction evidence="7">
        <text>L-methionine + H2O = methanethiol + 2-oxobutanoate + NH4(+)</text>
        <dbReference type="Rhea" id="RHEA:23800"/>
        <dbReference type="ChEBI" id="CHEBI:15377"/>
        <dbReference type="ChEBI" id="CHEBI:16007"/>
        <dbReference type="ChEBI" id="CHEBI:16763"/>
        <dbReference type="ChEBI" id="CHEBI:28938"/>
        <dbReference type="ChEBI" id="CHEBI:57844"/>
        <dbReference type="EC" id="4.4.1.11"/>
    </reaction>
</comment>
<dbReference type="EC" id="4.4.1.11" evidence="3"/>
<evidence type="ECO:0000313" key="11">
    <source>
        <dbReference type="Proteomes" id="UP001596142"/>
    </source>
</evidence>
<comment type="similarity">
    <text evidence="2">Belongs to the trans-sulfuration enzymes family. L-methionine gamma-lyase subfamily.</text>
</comment>
<reference evidence="11" key="1">
    <citation type="journal article" date="2019" name="Int. J. Syst. Evol. Microbiol.">
        <title>The Global Catalogue of Microorganisms (GCM) 10K type strain sequencing project: providing services to taxonomists for standard genome sequencing and annotation.</title>
        <authorList>
            <consortium name="The Broad Institute Genomics Platform"/>
            <consortium name="The Broad Institute Genome Sequencing Center for Infectious Disease"/>
            <person name="Wu L."/>
            <person name="Ma J."/>
        </authorList>
    </citation>
    <scope>NUCLEOTIDE SEQUENCE [LARGE SCALE GENOMIC DNA]</scope>
    <source>
        <strain evidence="11">CECT 7184</strain>
    </source>
</reference>
<dbReference type="PIRSF" id="PIRSF001434">
    <property type="entry name" value="CGS"/>
    <property type="match status" value="1"/>
</dbReference>
<evidence type="ECO:0000256" key="2">
    <source>
        <dbReference type="ARBA" id="ARBA00008667"/>
    </source>
</evidence>
<evidence type="ECO:0000256" key="9">
    <source>
        <dbReference type="SAM" id="MobiDB-lite"/>
    </source>
</evidence>
<sequence>MKKKTSRFETKAIHGGYEPNEHFDSLTPPIYQTSTFTFSSLDEGANRFSGEEEGFIYSRISNPTVDALEKRVAELEGGEKALAFSSGMAAVSAALIGFTKKEDHILCSKGVYGCTFGLLQLLKEKYNIDHTFSSLDTPEEIISNIRSNTTCIYIETPINPTMRLIDLEKVASIAKERGIKVIVDNTFSTPYLQQPLKKGCDIVIHSATKFIGGHGDVIAGLLAGNEEIVTYLKKTAQKDIGGVLSPFDAWLLLRGLKTLAVRMDRHCENAEKIATELKKHSKIQRVYFPGDQDHPDYSIMQKQMKKGGGLISFEVKGTLEDIKKMVDQLKMVRIAVSLGDAETLIQHPASMTHAVVPEEERKEMAISARLLRLSIGLEAWEDIWEDLEEALDSI</sequence>
<dbReference type="Gene3D" id="3.40.640.10">
    <property type="entry name" value="Type I PLP-dependent aspartate aminotransferase-like (Major domain)"/>
    <property type="match status" value="1"/>
</dbReference>
<evidence type="ECO:0000256" key="3">
    <source>
        <dbReference type="ARBA" id="ARBA00012222"/>
    </source>
</evidence>
<gene>
    <name evidence="10" type="primary">megL</name>
    <name evidence="10" type="ORF">ACFPU1_09815</name>
</gene>
<protein>
    <recommendedName>
        <fullName evidence="4">L-methionine gamma-lyase</fullName>
        <ecNumber evidence="3">4.4.1.11</ecNumber>
    </recommendedName>
</protein>
<name>A0ABW0YKX9_9BACI</name>
<proteinExistence type="inferred from homology"/>
<dbReference type="RefSeq" id="WP_385940579.1">
    <property type="nucleotide sequence ID" value="NZ_JBHSOZ010000004.1"/>
</dbReference>
<keyword evidence="11" id="KW-1185">Reference proteome</keyword>
<evidence type="ECO:0000256" key="1">
    <source>
        <dbReference type="ARBA" id="ARBA00001933"/>
    </source>
</evidence>
<feature type="region of interest" description="Disordered" evidence="9">
    <location>
        <begin position="1"/>
        <end position="25"/>
    </location>
</feature>
<dbReference type="InterPro" id="IPR000277">
    <property type="entry name" value="Cys/Met-Metab_PyrdxlP-dep_enz"/>
</dbReference>
<dbReference type="CDD" id="cd00614">
    <property type="entry name" value="CGS_like"/>
    <property type="match status" value="1"/>
</dbReference>
<dbReference type="PANTHER" id="PTHR11808:SF80">
    <property type="entry name" value="CYSTATHIONINE GAMMA-LYASE"/>
    <property type="match status" value="1"/>
</dbReference>
<dbReference type="InterPro" id="IPR054542">
    <property type="entry name" value="Cys_met_metab_PP"/>
</dbReference>
<comment type="cofactor">
    <cofactor evidence="1 8">
        <name>pyridoxal 5'-phosphate</name>
        <dbReference type="ChEBI" id="CHEBI:597326"/>
    </cofactor>
</comment>
<dbReference type="NCBIfam" id="TIGR01328">
    <property type="entry name" value="met_gam_lyase"/>
    <property type="match status" value="1"/>
</dbReference>
<dbReference type="PROSITE" id="PS00868">
    <property type="entry name" value="CYS_MET_METAB_PP"/>
    <property type="match status" value="1"/>
</dbReference>
<keyword evidence="6 10" id="KW-0456">Lyase</keyword>
<evidence type="ECO:0000256" key="6">
    <source>
        <dbReference type="ARBA" id="ARBA00023239"/>
    </source>
</evidence>
<dbReference type="Gene3D" id="3.90.1150.10">
    <property type="entry name" value="Aspartate Aminotransferase, domain 1"/>
    <property type="match status" value="1"/>
</dbReference>
<accession>A0ABW0YKX9</accession>
<organism evidence="10 11">
    <name type="scientific">Thalassorhabdus alkalitolerans</name>
    <dbReference type="NCBI Taxonomy" id="2282697"/>
    <lineage>
        <taxon>Bacteria</taxon>
        <taxon>Bacillati</taxon>
        <taxon>Bacillota</taxon>
        <taxon>Bacilli</taxon>
        <taxon>Bacillales</taxon>
        <taxon>Bacillaceae</taxon>
        <taxon>Thalassorhabdus</taxon>
    </lineage>
</organism>
<dbReference type="GO" id="GO:0018826">
    <property type="term" value="F:methionine gamma-lyase activity"/>
    <property type="evidence" value="ECO:0007669"/>
    <property type="project" value="UniProtKB-EC"/>
</dbReference>
<dbReference type="InterPro" id="IPR015421">
    <property type="entry name" value="PyrdxlP-dep_Trfase_major"/>
</dbReference>
<evidence type="ECO:0000313" key="10">
    <source>
        <dbReference type="EMBL" id="MFC5713080.1"/>
    </source>
</evidence>
<dbReference type="Pfam" id="PF01053">
    <property type="entry name" value="Cys_Met_Meta_PP"/>
    <property type="match status" value="1"/>
</dbReference>
<evidence type="ECO:0000256" key="4">
    <source>
        <dbReference type="ARBA" id="ARBA00019040"/>
    </source>
</evidence>
<evidence type="ECO:0000256" key="7">
    <source>
        <dbReference type="ARBA" id="ARBA00049180"/>
    </source>
</evidence>
<dbReference type="EMBL" id="JBHSOZ010000004">
    <property type="protein sequence ID" value="MFC5713080.1"/>
    <property type="molecule type" value="Genomic_DNA"/>
</dbReference>
<comment type="caution">
    <text evidence="10">The sequence shown here is derived from an EMBL/GenBank/DDBJ whole genome shotgun (WGS) entry which is preliminary data.</text>
</comment>
<dbReference type="InterPro" id="IPR015422">
    <property type="entry name" value="PyrdxlP-dep_Trfase_small"/>
</dbReference>
<evidence type="ECO:0000256" key="5">
    <source>
        <dbReference type="ARBA" id="ARBA00022898"/>
    </source>
</evidence>
<dbReference type="PANTHER" id="PTHR11808">
    <property type="entry name" value="TRANS-SULFURATION ENZYME FAMILY MEMBER"/>
    <property type="match status" value="1"/>
</dbReference>
<dbReference type="NCBIfam" id="NF005263">
    <property type="entry name" value="PRK06767.1"/>
    <property type="match status" value="1"/>
</dbReference>